<feature type="transmembrane region" description="Helical" evidence="1">
    <location>
        <begin position="163"/>
        <end position="184"/>
    </location>
</feature>
<gene>
    <name evidence="2" type="primary">soeC</name>
    <name evidence="2" type="ORF">Thiowin_04200</name>
</gene>
<dbReference type="PANTHER" id="PTHR38095">
    <property type="entry name" value="ANAEROBIC DIMETHYL SULFOXIDE REDUCTASE CHAIN YNFH"/>
    <property type="match status" value="1"/>
</dbReference>
<dbReference type="EMBL" id="CP121472">
    <property type="protein sequence ID" value="WPL19096.1"/>
    <property type="molecule type" value="Genomic_DNA"/>
</dbReference>
<dbReference type="InterPro" id="IPR007059">
    <property type="entry name" value="DmsC"/>
</dbReference>
<organism evidence="2 3">
    <name type="scientific">Thiorhodovibrio winogradskyi</name>
    <dbReference type="NCBI Taxonomy" id="77007"/>
    <lineage>
        <taxon>Bacteria</taxon>
        <taxon>Pseudomonadati</taxon>
        <taxon>Pseudomonadota</taxon>
        <taxon>Gammaproteobacteria</taxon>
        <taxon>Chromatiales</taxon>
        <taxon>Chromatiaceae</taxon>
        <taxon>Thiorhodovibrio</taxon>
    </lineage>
</organism>
<evidence type="ECO:0000313" key="2">
    <source>
        <dbReference type="EMBL" id="WPL19096.1"/>
    </source>
</evidence>
<keyword evidence="1" id="KW-0472">Membrane</keyword>
<proteinExistence type="predicted"/>
<feature type="transmembrane region" description="Helical" evidence="1">
    <location>
        <begin position="266"/>
        <end position="285"/>
    </location>
</feature>
<feature type="transmembrane region" description="Helical" evidence="1">
    <location>
        <begin position="43"/>
        <end position="67"/>
    </location>
</feature>
<feature type="transmembrane region" description="Helical" evidence="1">
    <location>
        <begin position="88"/>
        <end position="107"/>
    </location>
</feature>
<dbReference type="Pfam" id="PF04976">
    <property type="entry name" value="DmsC"/>
    <property type="match status" value="1"/>
</dbReference>
<keyword evidence="3" id="KW-1185">Reference proteome</keyword>
<reference evidence="2 3" key="1">
    <citation type="journal article" date="2023" name="Microorganisms">
        <title>Thiorhodovibrio frisius and Trv. litoralis spp. nov., Two Novel Members from a Clade of Fastidious Purple Sulfur Bacteria That Exhibit Unique Red-Shifted Light-Harvesting Capabilities.</title>
        <authorList>
            <person name="Methner A."/>
            <person name="Kuzyk S.B."/>
            <person name="Petersen J."/>
            <person name="Bauer S."/>
            <person name="Brinkmann H."/>
            <person name="Sichau K."/>
            <person name="Wanner G."/>
            <person name="Wolf J."/>
            <person name="Neumann-Schaal M."/>
            <person name="Henke P."/>
            <person name="Tank M."/>
            <person name="Sproer C."/>
            <person name="Bunk B."/>
            <person name="Overmann J."/>
        </authorList>
    </citation>
    <scope>NUCLEOTIDE SEQUENCE [LARGE SCALE GENOMIC DNA]</scope>
    <source>
        <strain evidence="2 3">DSM 6702</strain>
    </source>
</reference>
<evidence type="ECO:0000313" key="3">
    <source>
        <dbReference type="Proteomes" id="UP001432180"/>
    </source>
</evidence>
<dbReference type="RefSeq" id="WP_328984843.1">
    <property type="nucleotide sequence ID" value="NZ_CP121472.1"/>
</dbReference>
<feature type="transmembrane region" description="Helical" evidence="1">
    <location>
        <begin position="190"/>
        <end position="213"/>
    </location>
</feature>
<accession>A0ABZ0SH44</accession>
<dbReference type="Proteomes" id="UP001432180">
    <property type="component" value="Chromosome"/>
</dbReference>
<dbReference type="PANTHER" id="PTHR38095:SF1">
    <property type="entry name" value="ANAEROBIC DIMETHYL SULFOXIDE REDUCTASE CHAIN YNFH"/>
    <property type="match status" value="1"/>
</dbReference>
<protein>
    <submittedName>
        <fullName evidence="2">Sulfite dehydrogenase (Quinone) subunit C</fullName>
    </submittedName>
</protein>
<evidence type="ECO:0000256" key="1">
    <source>
        <dbReference type="SAM" id="Phobius"/>
    </source>
</evidence>
<keyword evidence="1" id="KW-1133">Transmembrane helix</keyword>
<feature type="transmembrane region" description="Helical" evidence="1">
    <location>
        <begin position="291"/>
        <end position="310"/>
    </location>
</feature>
<keyword evidence="1" id="KW-0812">Transmembrane</keyword>
<name>A0ABZ0SH44_9GAMM</name>
<feature type="transmembrane region" description="Helical" evidence="1">
    <location>
        <begin position="127"/>
        <end position="151"/>
    </location>
</feature>
<sequence length="326" mass="36321">MHPAFSVIFLTTLLGAGQGLFLALVTGQVYSRIHLIEAQSSDYYLFGSLIAFALLLTGLVSSFFHLGRPERAWRTATKWRTSWLSREVIVLPLLMVLVATFGLIHWMGWTQPFVVAGEDALPVDASLLVGVFGALVAFALFVATAMIYASVKFLQEWASPLTVFNFTFFGLASGFMLAAAYSAFLGNDLVTFFGTWAVIFTAIAFLSRGASLLRNRRIKYRSNLKTAIGVRHQGIAQTSQGFSAGSFNTREFFHHRGPRTLTMVRSLFMVLVFPVPVLLIGLAYVTKSPNLPILAFLIQYLGLVAERWYFFAEAQHPQNLYYQRVS</sequence>